<dbReference type="InterPro" id="IPR007693">
    <property type="entry name" value="DNA_helicase_DnaB-like_N"/>
</dbReference>
<dbReference type="EMBL" id="BAAAQN010000041">
    <property type="protein sequence ID" value="GAA2046422.1"/>
    <property type="molecule type" value="Genomic_DNA"/>
</dbReference>
<dbReference type="Proteomes" id="UP001500751">
    <property type="component" value="Unassembled WGS sequence"/>
</dbReference>
<sequence length="357" mass="39446">MSDITMSTERALLGALLTDPAQLDELRYVRTEDFELQRHRDIYAAIQDVHAAAPSLTGVAFADHVATRLPAMDFAWEFELHTLALNTPDPDHAPTYARMVQEAAFRRDLAEHAERIGAIAQAGTEPAVISEHLALLSEALGTHATRFGPMAELAHISDIASGRAAVEIDQTEPERLARQDQVLADLMRHPEDIREVSTWLGSDRFAAGPRREVYETIVYIDSLDEPVDEITVAWNLARRAAAYDALGTDQFGLQPYAAVPAYITTLRDMEIPEDAAFTVGRQLLADDLTAKLAATAERLSNSASRDDVSPAYAIGSAASAVRQLQHTHEYRQDVERDYQPQRDTGRDVQYDGPTQSL</sequence>
<dbReference type="Gene3D" id="1.10.860.10">
    <property type="entry name" value="DNAb Helicase, Chain A"/>
    <property type="match status" value="2"/>
</dbReference>
<evidence type="ECO:0000259" key="4">
    <source>
        <dbReference type="Pfam" id="PF00772"/>
    </source>
</evidence>
<keyword evidence="6" id="KW-1185">Reference proteome</keyword>
<feature type="region of interest" description="Disordered" evidence="3">
    <location>
        <begin position="329"/>
        <end position="357"/>
    </location>
</feature>
<dbReference type="PANTHER" id="PTHR30153:SF2">
    <property type="entry name" value="REPLICATIVE DNA HELICASE"/>
    <property type="match status" value="1"/>
</dbReference>
<proteinExistence type="predicted"/>
<comment type="caution">
    <text evidence="5">The sequence shown here is derived from an EMBL/GenBank/DDBJ whole genome shotgun (WGS) entry which is preliminary data.</text>
</comment>
<accession>A0ABN2UZV0</accession>
<dbReference type="RefSeq" id="WP_344668883.1">
    <property type="nucleotide sequence ID" value="NZ_BAAAQN010000041.1"/>
</dbReference>
<organism evidence="5 6">
    <name type="scientific">Catenulispora yoronensis</name>
    <dbReference type="NCBI Taxonomy" id="450799"/>
    <lineage>
        <taxon>Bacteria</taxon>
        <taxon>Bacillati</taxon>
        <taxon>Actinomycetota</taxon>
        <taxon>Actinomycetes</taxon>
        <taxon>Catenulisporales</taxon>
        <taxon>Catenulisporaceae</taxon>
        <taxon>Catenulispora</taxon>
    </lineage>
</organism>
<evidence type="ECO:0000256" key="3">
    <source>
        <dbReference type="SAM" id="MobiDB-lite"/>
    </source>
</evidence>
<keyword evidence="2" id="KW-0238">DNA-binding</keyword>
<keyword evidence="1" id="KW-0235">DNA replication</keyword>
<dbReference type="InterPro" id="IPR016136">
    <property type="entry name" value="DNA_helicase_N/primase_C"/>
</dbReference>
<gene>
    <name evidence="5" type="ORF">GCM10009839_58440</name>
</gene>
<protein>
    <recommendedName>
        <fullName evidence="4">DNA helicase DnaB-like N-terminal domain-containing protein</fullName>
    </recommendedName>
</protein>
<dbReference type="SUPFAM" id="SSF48024">
    <property type="entry name" value="N-terminal domain of DnaB helicase"/>
    <property type="match status" value="2"/>
</dbReference>
<dbReference type="PANTHER" id="PTHR30153">
    <property type="entry name" value="REPLICATIVE DNA HELICASE DNAB"/>
    <property type="match status" value="1"/>
</dbReference>
<evidence type="ECO:0000256" key="1">
    <source>
        <dbReference type="ARBA" id="ARBA00022705"/>
    </source>
</evidence>
<name>A0ABN2UZV0_9ACTN</name>
<evidence type="ECO:0000313" key="6">
    <source>
        <dbReference type="Proteomes" id="UP001500751"/>
    </source>
</evidence>
<evidence type="ECO:0000313" key="5">
    <source>
        <dbReference type="EMBL" id="GAA2046422.1"/>
    </source>
</evidence>
<dbReference type="InterPro" id="IPR036185">
    <property type="entry name" value="DNA_heli_DnaB-like_N_sf"/>
</dbReference>
<feature type="compositionally biased region" description="Basic and acidic residues" evidence="3">
    <location>
        <begin position="329"/>
        <end position="349"/>
    </location>
</feature>
<feature type="domain" description="DNA helicase DnaB-like N-terminal" evidence="4">
    <location>
        <begin position="7"/>
        <end position="102"/>
    </location>
</feature>
<dbReference type="Pfam" id="PF00772">
    <property type="entry name" value="DnaB"/>
    <property type="match status" value="2"/>
</dbReference>
<reference evidence="5 6" key="1">
    <citation type="journal article" date="2019" name="Int. J. Syst. Evol. Microbiol.">
        <title>The Global Catalogue of Microorganisms (GCM) 10K type strain sequencing project: providing services to taxonomists for standard genome sequencing and annotation.</title>
        <authorList>
            <consortium name="The Broad Institute Genomics Platform"/>
            <consortium name="The Broad Institute Genome Sequencing Center for Infectious Disease"/>
            <person name="Wu L."/>
            <person name="Ma J."/>
        </authorList>
    </citation>
    <scope>NUCLEOTIDE SEQUENCE [LARGE SCALE GENOMIC DNA]</scope>
    <source>
        <strain evidence="5 6">JCM 16014</strain>
    </source>
</reference>
<feature type="domain" description="DNA helicase DnaB-like N-terminal" evidence="4">
    <location>
        <begin position="179"/>
        <end position="242"/>
    </location>
</feature>
<evidence type="ECO:0000256" key="2">
    <source>
        <dbReference type="ARBA" id="ARBA00023125"/>
    </source>
</evidence>